<comment type="catalytic activity">
    <reaction evidence="10">
        <text>D-fructose + ATP = D-fructose 6-phosphate + ADP + H(+)</text>
        <dbReference type="Rhea" id="RHEA:16125"/>
        <dbReference type="ChEBI" id="CHEBI:15378"/>
        <dbReference type="ChEBI" id="CHEBI:30616"/>
        <dbReference type="ChEBI" id="CHEBI:37721"/>
        <dbReference type="ChEBI" id="CHEBI:61527"/>
        <dbReference type="ChEBI" id="CHEBI:456216"/>
        <dbReference type="EC" id="2.7.1.1"/>
    </reaction>
    <physiologicalReaction direction="left-to-right" evidence="10">
        <dbReference type="Rhea" id="RHEA:16126"/>
    </physiologicalReaction>
</comment>
<dbReference type="Pfam" id="PF00349">
    <property type="entry name" value="Hexokinase_1"/>
    <property type="match status" value="1"/>
</dbReference>
<dbReference type="PRINTS" id="PR00475">
    <property type="entry name" value="HEXOKINASE"/>
</dbReference>
<keyword evidence="6 12" id="KW-0418">Kinase</keyword>
<evidence type="ECO:0000256" key="2">
    <source>
        <dbReference type="ARBA" id="ARBA00005028"/>
    </source>
</evidence>
<dbReference type="STRING" id="67767.A0A0J7L1N2"/>
<evidence type="ECO:0000256" key="7">
    <source>
        <dbReference type="ARBA" id="ARBA00022840"/>
    </source>
</evidence>
<dbReference type="Gene3D" id="3.40.367.20">
    <property type="match status" value="1"/>
</dbReference>
<dbReference type="FunFam" id="3.30.420.40:FF:000805">
    <property type="entry name" value="Hexokinase-2"/>
    <property type="match status" value="1"/>
</dbReference>
<evidence type="ECO:0000313" key="16">
    <source>
        <dbReference type="Proteomes" id="UP000036403"/>
    </source>
</evidence>
<accession>A0A0J7L1N2</accession>
<evidence type="ECO:0000256" key="10">
    <source>
        <dbReference type="ARBA" id="ARBA00047905"/>
    </source>
</evidence>
<evidence type="ECO:0000256" key="5">
    <source>
        <dbReference type="ARBA" id="ARBA00022741"/>
    </source>
</evidence>
<dbReference type="PANTHER" id="PTHR19443">
    <property type="entry name" value="HEXOKINASE"/>
    <property type="match status" value="1"/>
</dbReference>
<dbReference type="PANTHER" id="PTHR19443:SF54">
    <property type="entry name" value="PHOSPHOTRANSFERASE"/>
    <property type="match status" value="1"/>
</dbReference>
<keyword evidence="4 12" id="KW-0808">Transferase</keyword>
<comment type="catalytic activity">
    <reaction evidence="9">
        <text>a D-hexose + ATP = a D-hexose 6-phosphate + ADP + H(+)</text>
        <dbReference type="Rhea" id="RHEA:22740"/>
        <dbReference type="ChEBI" id="CHEBI:4194"/>
        <dbReference type="ChEBI" id="CHEBI:15378"/>
        <dbReference type="ChEBI" id="CHEBI:30616"/>
        <dbReference type="ChEBI" id="CHEBI:229467"/>
        <dbReference type="ChEBI" id="CHEBI:456216"/>
        <dbReference type="EC" id="2.7.1.1"/>
    </reaction>
    <physiologicalReaction direction="left-to-right" evidence="9">
        <dbReference type="Rhea" id="RHEA:22741"/>
    </physiologicalReaction>
</comment>
<evidence type="ECO:0000256" key="9">
    <source>
        <dbReference type="ARBA" id="ARBA00044613"/>
    </source>
</evidence>
<dbReference type="FunFam" id="3.40.367.20:FF:000005">
    <property type="entry name" value="Phosphotransferase"/>
    <property type="match status" value="1"/>
</dbReference>
<evidence type="ECO:0000259" key="13">
    <source>
        <dbReference type="Pfam" id="PF00349"/>
    </source>
</evidence>
<evidence type="ECO:0000313" key="15">
    <source>
        <dbReference type="EMBL" id="KMQ96389.1"/>
    </source>
</evidence>
<evidence type="ECO:0000256" key="11">
    <source>
        <dbReference type="ARBA" id="ARBA00048160"/>
    </source>
</evidence>
<dbReference type="UniPathway" id="UPA00109">
    <property type="reaction ID" value="UER00180"/>
</dbReference>
<dbReference type="InterPro" id="IPR043129">
    <property type="entry name" value="ATPase_NBD"/>
</dbReference>
<dbReference type="PaxDb" id="67767-A0A0J7L1N2"/>
<dbReference type="Proteomes" id="UP000036403">
    <property type="component" value="Unassembled WGS sequence"/>
</dbReference>
<dbReference type="PROSITE" id="PS51748">
    <property type="entry name" value="HEXOKINASE_2"/>
    <property type="match status" value="1"/>
</dbReference>
<keyword evidence="16" id="KW-1185">Reference proteome</keyword>
<dbReference type="Gene3D" id="3.30.420.40">
    <property type="match status" value="1"/>
</dbReference>
<dbReference type="GO" id="GO:0006096">
    <property type="term" value="P:glycolytic process"/>
    <property type="evidence" value="ECO:0007669"/>
    <property type="project" value="UniProtKB-UniPathway"/>
</dbReference>
<dbReference type="Pfam" id="PF03727">
    <property type="entry name" value="Hexokinase_2"/>
    <property type="match status" value="1"/>
</dbReference>
<evidence type="ECO:0000256" key="6">
    <source>
        <dbReference type="ARBA" id="ARBA00022777"/>
    </source>
</evidence>
<dbReference type="GO" id="GO:0004340">
    <property type="term" value="F:glucokinase activity"/>
    <property type="evidence" value="ECO:0007669"/>
    <property type="project" value="TreeGrafter"/>
</dbReference>
<dbReference type="UniPathway" id="UPA00242"/>
<dbReference type="InterPro" id="IPR019807">
    <property type="entry name" value="Hexokinase_BS"/>
</dbReference>
<evidence type="ECO:0000256" key="1">
    <source>
        <dbReference type="ARBA" id="ARBA00004888"/>
    </source>
</evidence>
<comment type="pathway">
    <text evidence="1">Carbohydrate degradation; glycolysis; D-glyceraldehyde 3-phosphate and glycerone phosphate from D-glucose: step 1/4.</text>
</comment>
<dbReference type="SUPFAM" id="SSF53067">
    <property type="entry name" value="Actin-like ATPase domain"/>
    <property type="match status" value="2"/>
</dbReference>
<dbReference type="OrthoDB" id="419537at2759"/>
<keyword evidence="7 12" id="KW-0067">ATP-binding</keyword>
<name>A0A0J7L1N2_LASNI</name>
<dbReference type="EC" id="2.7.1.-" evidence="12"/>
<comment type="similarity">
    <text evidence="3 12">Belongs to the hexokinase family.</text>
</comment>
<feature type="domain" description="Hexokinase C-terminal" evidence="14">
    <location>
        <begin position="175"/>
        <end position="407"/>
    </location>
</feature>
<evidence type="ECO:0000256" key="8">
    <source>
        <dbReference type="ARBA" id="ARBA00023152"/>
    </source>
</evidence>
<dbReference type="InterPro" id="IPR001312">
    <property type="entry name" value="Hexokinase"/>
</dbReference>
<evidence type="ECO:0000256" key="12">
    <source>
        <dbReference type="RuleBase" id="RU362007"/>
    </source>
</evidence>
<evidence type="ECO:0000256" key="4">
    <source>
        <dbReference type="ARBA" id="ARBA00022679"/>
    </source>
</evidence>
<dbReference type="InterPro" id="IPR022673">
    <property type="entry name" value="Hexokinase_C"/>
</dbReference>
<keyword evidence="8 12" id="KW-0324">Glycolysis</keyword>
<dbReference type="GO" id="GO:0001678">
    <property type="term" value="P:intracellular glucose homeostasis"/>
    <property type="evidence" value="ECO:0007669"/>
    <property type="project" value="InterPro"/>
</dbReference>
<evidence type="ECO:0000259" key="14">
    <source>
        <dbReference type="Pfam" id="PF03727"/>
    </source>
</evidence>
<dbReference type="GO" id="GO:0005536">
    <property type="term" value="F:D-glucose binding"/>
    <property type="evidence" value="ECO:0007669"/>
    <property type="project" value="InterPro"/>
</dbReference>
<dbReference type="GO" id="GO:0008865">
    <property type="term" value="F:fructokinase activity"/>
    <property type="evidence" value="ECO:0007669"/>
    <property type="project" value="TreeGrafter"/>
</dbReference>
<dbReference type="GO" id="GO:0005524">
    <property type="term" value="F:ATP binding"/>
    <property type="evidence" value="ECO:0007669"/>
    <property type="project" value="UniProtKB-UniRule"/>
</dbReference>
<comment type="pathway">
    <text evidence="2">Carbohydrate metabolism; hexose metabolism.</text>
</comment>
<dbReference type="GO" id="GO:0005829">
    <property type="term" value="C:cytosol"/>
    <property type="evidence" value="ECO:0007669"/>
    <property type="project" value="TreeGrafter"/>
</dbReference>
<dbReference type="AlphaFoldDB" id="A0A0J7L1N2"/>
<dbReference type="PROSITE" id="PS00378">
    <property type="entry name" value="HEXOKINASE_1"/>
    <property type="match status" value="1"/>
</dbReference>
<protein>
    <recommendedName>
        <fullName evidence="12">Phosphotransferase</fullName>
        <ecNumber evidence="12">2.7.1.-</ecNumber>
    </recommendedName>
</protein>
<feature type="domain" description="Hexokinase N-terminal" evidence="13">
    <location>
        <begin position="1"/>
        <end position="166"/>
    </location>
</feature>
<reference evidence="15 16" key="1">
    <citation type="submission" date="2015-04" db="EMBL/GenBank/DDBJ databases">
        <title>Lasius niger genome sequencing.</title>
        <authorList>
            <person name="Konorov E.A."/>
            <person name="Nikitin M.A."/>
            <person name="Kirill M.V."/>
            <person name="Chang P."/>
        </authorList>
    </citation>
    <scope>NUCLEOTIDE SEQUENCE [LARGE SCALE GENOMIC DNA]</scope>
    <source>
        <tissue evidence="15">Whole</tissue>
    </source>
</reference>
<proteinExistence type="inferred from homology"/>
<dbReference type="EMBL" id="LBMM01001396">
    <property type="protein sequence ID" value="KMQ96389.1"/>
    <property type="molecule type" value="Genomic_DNA"/>
</dbReference>
<sequence length="417" mass="46229">MNKGIHQQSSSLQMENTYIPELLDGTEEGLYLALDLGGTNFRVLLLELAHGAPIRQEVKRYYIGSELRVGSAIPLFDYLAECVSDFVIAQGLQDVELPLGFTFSFPMIQHSLDVGILVTWTKTFNCPDAVNKDIVKLLREALDRRADTKVKVVAVLNDTTGTLVQGSTLDHNVAIGLILGTGSNACYLERADRVENWETERHGEREVIIDIEWGAFGDNGVLDFIKTDFDRENDANSLIVNSFTFEKYIAGKYLGEVVRVILARLTKEGLLFVGETALHSLFTPGTLTTDLVSQIEQDSVDGGNINTKEVIKKFGIIPDEDDIKVVQYVCEVASNRAALLVSICVASLLDRIDKEQVTIAVDGSLYKHHPRLENWMKKYISLLTSGRQFKLIHAEDGSGKGAALISAIAQRLQKRLQ</sequence>
<comment type="caution">
    <text evidence="15">The sequence shown here is derived from an EMBL/GenBank/DDBJ whole genome shotgun (WGS) entry which is preliminary data.</text>
</comment>
<keyword evidence="5 12" id="KW-0547">Nucleotide-binding</keyword>
<evidence type="ECO:0000256" key="3">
    <source>
        <dbReference type="ARBA" id="ARBA00009225"/>
    </source>
</evidence>
<dbReference type="GO" id="GO:0006006">
    <property type="term" value="P:glucose metabolic process"/>
    <property type="evidence" value="ECO:0007669"/>
    <property type="project" value="TreeGrafter"/>
</dbReference>
<gene>
    <name evidence="15" type="ORF">RF55_3323</name>
</gene>
<comment type="catalytic activity">
    <reaction evidence="11">
        <text>D-glucose + ATP = D-glucose 6-phosphate + ADP + H(+)</text>
        <dbReference type="Rhea" id="RHEA:17825"/>
        <dbReference type="ChEBI" id="CHEBI:4167"/>
        <dbReference type="ChEBI" id="CHEBI:15378"/>
        <dbReference type="ChEBI" id="CHEBI:30616"/>
        <dbReference type="ChEBI" id="CHEBI:61548"/>
        <dbReference type="ChEBI" id="CHEBI:456216"/>
        <dbReference type="EC" id="2.7.1.1"/>
    </reaction>
    <physiologicalReaction direction="left-to-right" evidence="11">
        <dbReference type="Rhea" id="RHEA:17826"/>
    </physiologicalReaction>
</comment>
<dbReference type="GO" id="GO:0005739">
    <property type="term" value="C:mitochondrion"/>
    <property type="evidence" value="ECO:0007669"/>
    <property type="project" value="TreeGrafter"/>
</dbReference>
<organism evidence="15 16">
    <name type="scientific">Lasius niger</name>
    <name type="common">Black garden ant</name>
    <dbReference type="NCBI Taxonomy" id="67767"/>
    <lineage>
        <taxon>Eukaryota</taxon>
        <taxon>Metazoa</taxon>
        <taxon>Ecdysozoa</taxon>
        <taxon>Arthropoda</taxon>
        <taxon>Hexapoda</taxon>
        <taxon>Insecta</taxon>
        <taxon>Pterygota</taxon>
        <taxon>Neoptera</taxon>
        <taxon>Endopterygota</taxon>
        <taxon>Hymenoptera</taxon>
        <taxon>Apocrita</taxon>
        <taxon>Aculeata</taxon>
        <taxon>Formicoidea</taxon>
        <taxon>Formicidae</taxon>
        <taxon>Formicinae</taxon>
        <taxon>Lasius</taxon>
        <taxon>Lasius</taxon>
    </lineage>
</organism>
<dbReference type="InterPro" id="IPR022672">
    <property type="entry name" value="Hexokinase_N"/>
</dbReference>